<evidence type="ECO:0000256" key="1">
    <source>
        <dbReference type="ARBA" id="ARBA00004613"/>
    </source>
</evidence>
<evidence type="ECO:0000313" key="6">
    <source>
        <dbReference type="EMBL" id="MFH4981587.1"/>
    </source>
</evidence>
<name>A0ABD6EY17_9BILA</name>
<evidence type="ECO:0000313" key="7">
    <source>
        <dbReference type="Proteomes" id="UP001608902"/>
    </source>
</evidence>
<protein>
    <recommendedName>
        <fullName evidence="8">Transthyretin-like family protein</fullName>
    </recommendedName>
</protein>
<comment type="similarity">
    <text evidence="2">Belongs to the nematode transthyretin-like family.</text>
</comment>
<evidence type="ECO:0000256" key="3">
    <source>
        <dbReference type="ARBA" id="ARBA00022525"/>
    </source>
</evidence>
<comment type="subcellular location">
    <subcellularLocation>
        <location evidence="1">Secreted</location>
    </subcellularLocation>
</comment>
<gene>
    <name evidence="6" type="ORF">AB6A40_008296</name>
</gene>
<evidence type="ECO:0008006" key="8">
    <source>
        <dbReference type="Google" id="ProtNLM"/>
    </source>
</evidence>
<dbReference type="EMBL" id="JBGFUD010007488">
    <property type="protein sequence ID" value="MFH4981587.1"/>
    <property type="molecule type" value="Genomic_DNA"/>
</dbReference>
<accession>A0ABD6EY17</accession>
<dbReference type="Proteomes" id="UP001608902">
    <property type="component" value="Unassembled WGS sequence"/>
</dbReference>
<dbReference type="InterPro" id="IPR001534">
    <property type="entry name" value="Transthyretin-like"/>
</dbReference>
<reference evidence="6 7" key="1">
    <citation type="submission" date="2024-08" db="EMBL/GenBank/DDBJ databases">
        <title>Gnathostoma spinigerum genome.</title>
        <authorList>
            <person name="Gonzalez-Bertolin B."/>
            <person name="Monzon S."/>
            <person name="Zaballos A."/>
            <person name="Jimenez P."/>
            <person name="Dekumyoy P."/>
            <person name="Varona S."/>
            <person name="Cuesta I."/>
            <person name="Sumanam S."/>
            <person name="Adisakwattana P."/>
            <person name="Gasser R.B."/>
            <person name="Hernandez-Gonzalez A."/>
            <person name="Young N.D."/>
            <person name="Perteguer M.J."/>
        </authorList>
    </citation>
    <scope>NUCLEOTIDE SEQUENCE [LARGE SCALE GENOMIC DNA]</scope>
    <source>
        <strain evidence="6">AL3</strain>
        <tissue evidence="6">Liver</tissue>
    </source>
</reference>
<keyword evidence="3" id="KW-0964">Secreted</keyword>
<evidence type="ECO:0000256" key="5">
    <source>
        <dbReference type="SAM" id="SignalP"/>
    </source>
</evidence>
<dbReference type="PANTHER" id="PTHR21700">
    <property type="entry name" value="TRANSTHYRETIN-LIKE FAMILY PROTEIN-RELATED"/>
    <property type="match status" value="1"/>
</dbReference>
<dbReference type="GO" id="GO:0005576">
    <property type="term" value="C:extracellular region"/>
    <property type="evidence" value="ECO:0007669"/>
    <property type="project" value="UniProtKB-SubCell"/>
</dbReference>
<evidence type="ECO:0000256" key="2">
    <source>
        <dbReference type="ARBA" id="ARBA00010112"/>
    </source>
</evidence>
<dbReference type="AlphaFoldDB" id="A0ABD6EY17"/>
<proteinExistence type="inferred from homology"/>
<sequence>MRFSRYYSLTLLTSLLCINDAAIRQAVYVRGKLLCGSSPASRVRVKIFDEDAGVDPDDKIAEGLSNNKGEFDLGGSIAELTTVDPLVKIYHDCDDTTKPGQRKLVFRLPKHYVVGADHTKKYFDFGILNLETIFPGEQRSFIR</sequence>
<comment type="caution">
    <text evidence="6">The sequence shown here is derived from an EMBL/GenBank/DDBJ whole genome shotgun (WGS) entry which is preliminary data.</text>
</comment>
<feature type="chain" id="PRO_5044895672" description="Transthyretin-like family protein" evidence="5">
    <location>
        <begin position="25"/>
        <end position="143"/>
    </location>
</feature>
<keyword evidence="4 5" id="KW-0732">Signal</keyword>
<dbReference type="InterPro" id="IPR038479">
    <property type="entry name" value="Transthyretin-like_sf"/>
</dbReference>
<evidence type="ECO:0000256" key="4">
    <source>
        <dbReference type="ARBA" id="ARBA00022729"/>
    </source>
</evidence>
<organism evidence="6 7">
    <name type="scientific">Gnathostoma spinigerum</name>
    <dbReference type="NCBI Taxonomy" id="75299"/>
    <lineage>
        <taxon>Eukaryota</taxon>
        <taxon>Metazoa</taxon>
        <taxon>Ecdysozoa</taxon>
        <taxon>Nematoda</taxon>
        <taxon>Chromadorea</taxon>
        <taxon>Rhabditida</taxon>
        <taxon>Spirurina</taxon>
        <taxon>Gnathostomatomorpha</taxon>
        <taxon>Gnathostomatoidea</taxon>
        <taxon>Gnathostomatidae</taxon>
        <taxon>Gnathostoma</taxon>
    </lineage>
</organism>
<keyword evidence="7" id="KW-1185">Reference proteome</keyword>
<dbReference type="Pfam" id="PF01060">
    <property type="entry name" value="TTR-52"/>
    <property type="match status" value="1"/>
</dbReference>
<feature type="signal peptide" evidence="5">
    <location>
        <begin position="1"/>
        <end position="24"/>
    </location>
</feature>
<dbReference type="Gene3D" id="2.60.40.3330">
    <property type="match status" value="1"/>
</dbReference>